<evidence type="ECO:0000313" key="3">
    <source>
        <dbReference type="WBParaSite" id="L893_g11229.t1"/>
    </source>
</evidence>
<organism evidence="2 3">
    <name type="scientific">Steinernema glaseri</name>
    <dbReference type="NCBI Taxonomy" id="37863"/>
    <lineage>
        <taxon>Eukaryota</taxon>
        <taxon>Metazoa</taxon>
        <taxon>Ecdysozoa</taxon>
        <taxon>Nematoda</taxon>
        <taxon>Chromadorea</taxon>
        <taxon>Rhabditida</taxon>
        <taxon>Tylenchina</taxon>
        <taxon>Panagrolaimomorpha</taxon>
        <taxon>Strongyloidoidea</taxon>
        <taxon>Steinernematidae</taxon>
        <taxon>Steinernema</taxon>
    </lineage>
</organism>
<protein>
    <submittedName>
        <fullName evidence="3">Uncharacterized protein</fullName>
    </submittedName>
</protein>
<evidence type="ECO:0000313" key="2">
    <source>
        <dbReference type="Proteomes" id="UP000095287"/>
    </source>
</evidence>
<dbReference type="Proteomes" id="UP000095287">
    <property type="component" value="Unplaced"/>
</dbReference>
<feature type="compositionally biased region" description="Pro residues" evidence="1">
    <location>
        <begin position="41"/>
        <end position="52"/>
    </location>
</feature>
<feature type="region of interest" description="Disordered" evidence="1">
    <location>
        <begin position="175"/>
        <end position="197"/>
    </location>
</feature>
<evidence type="ECO:0000256" key="1">
    <source>
        <dbReference type="SAM" id="MobiDB-lite"/>
    </source>
</evidence>
<sequence length="244" mass="28779">MAAENEALSITFSEDDLRPSRVSQRAEKRPEKIERRDKIPRTPPRNPKPRTPLPRRISVDSSESPSEREDVERRMRMLEEREREEKTRLERMRKEEEKLKKLREQLEKEEAQRHQRLLEQRSGSGLDSPQDLPTPPETDHPPRVLAPSPTTTVPRPRRGSSRYSRFSDFKYYNWSSDEEEPRRIRARSPSQESVAGHEHVDGLTCDLCALGRKYELRERQKLKKKPGYIDENCRLVEEFAARAN</sequence>
<feature type="compositionally biased region" description="Basic and acidic residues" evidence="1">
    <location>
        <begin position="15"/>
        <end position="40"/>
    </location>
</feature>
<name>A0A1I7Y042_9BILA</name>
<reference evidence="3" key="1">
    <citation type="submission" date="2016-11" db="UniProtKB">
        <authorList>
            <consortium name="WormBaseParasite"/>
        </authorList>
    </citation>
    <scope>IDENTIFICATION</scope>
</reference>
<accession>A0A1I7Y042</accession>
<feature type="compositionally biased region" description="Basic and acidic residues" evidence="1">
    <location>
        <begin position="65"/>
        <end position="119"/>
    </location>
</feature>
<proteinExistence type="predicted"/>
<feature type="region of interest" description="Disordered" evidence="1">
    <location>
        <begin position="1"/>
        <end position="163"/>
    </location>
</feature>
<keyword evidence="2" id="KW-1185">Reference proteome</keyword>
<dbReference type="WBParaSite" id="L893_g11229.t1">
    <property type="protein sequence ID" value="L893_g11229.t1"/>
    <property type="gene ID" value="L893_g11229"/>
</dbReference>
<dbReference type="AlphaFoldDB" id="A0A1I7Y042"/>